<reference evidence="2 4" key="1">
    <citation type="submission" date="2019-04" db="EMBL/GenBank/DDBJ databases">
        <title>Complete genome sequence of Agrobacterium larrymoorei CFBP5473.</title>
        <authorList>
            <person name="Haryono M."/>
            <person name="Chou L."/>
            <person name="Lin Y.-C."/>
            <person name="Lai E.-M."/>
            <person name="Kuo C.-H."/>
        </authorList>
    </citation>
    <scope>NUCLEOTIDE SEQUENCE [LARGE SCALE GENOMIC DNA]</scope>
    <source>
        <strain evidence="2 4">CFBP5473</strain>
    </source>
</reference>
<proteinExistence type="predicted"/>
<keyword evidence="1" id="KW-0472">Membrane</keyword>
<evidence type="ECO:0000256" key="1">
    <source>
        <dbReference type="SAM" id="Phobius"/>
    </source>
</evidence>
<organism evidence="2 4">
    <name type="scientific">Agrobacterium larrymoorei</name>
    <dbReference type="NCBI Taxonomy" id="160699"/>
    <lineage>
        <taxon>Bacteria</taxon>
        <taxon>Pseudomonadati</taxon>
        <taxon>Pseudomonadota</taxon>
        <taxon>Alphaproteobacteria</taxon>
        <taxon>Hyphomicrobiales</taxon>
        <taxon>Rhizobiaceae</taxon>
        <taxon>Rhizobium/Agrobacterium group</taxon>
        <taxon>Agrobacterium</taxon>
    </lineage>
</organism>
<dbReference type="Proteomes" id="UP000826513">
    <property type="component" value="Chromosome 1"/>
</dbReference>
<sequence>MMTPSVFFRCAYCVEFIVFALPLYLLAAVLAPVGAFAVALTPIALPAYMVTGLIDPETLPGLFGSVAFVLFVVAAYFALWQLGRLSLVYVKNGSKGLVRHRRDLRIGLLVAIIPIGTMGFLAWAFTIASDAFANGGFIFWLGLPPIILAAHLWLATRFARDNGSLTEE</sequence>
<feature type="transmembrane region" description="Helical" evidence="1">
    <location>
        <begin position="62"/>
        <end position="83"/>
    </location>
</feature>
<keyword evidence="1" id="KW-1133">Transmembrane helix</keyword>
<dbReference type="EMBL" id="CP072167">
    <property type="protein sequence ID" value="QYA08132.1"/>
    <property type="molecule type" value="Genomic_DNA"/>
</dbReference>
<evidence type="ECO:0000313" key="3">
    <source>
        <dbReference type="EMBL" id="QYA08132.1"/>
    </source>
</evidence>
<feature type="transmembrane region" description="Helical" evidence="1">
    <location>
        <begin position="137"/>
        <end position="155"/>
    </location>
</feature>
<evidence type="ECO:0000313" key="4">
    <source>
        <dbReference type="Proteomes" id="UP000298545"/>
    </source>
</evidence>
<accession>A0A4D7DXI7</accession>
<reference evidence="3 5" key="2">
    <citation type="submission" date="2021-03" db="EMBL/GenBank/DDBJ databases">
        <title>Rapid diversification of plasmids in a genus of pathogenic and nitrogen fixing bacteria.</title>
        <authorList>
            <person name="Weisberg A.J."/>
            <person name="Miller M."/>
            <person name="Ream W."/>
            <person name="Grunwald N.J."/>
            <person name="Chang J.H."/>
        </authorList>
    </citation>
    <scope>NUCLEOTIDE SEQUENCE [LARGE SCALE GENOMIC DNA]</scope>
    <source>
        <strain evidence="3 5">AF3.44</strain>
    </source>
</reference>
<dbReference type="AlphaFoldDB" id="A0A4D7DXI7"/>
<dbReference type="EMBL" id="CP039691">
    <property type="protein sequence ID" value="QCI96450.1"/>
    <property type="molecule type" value="Genomic_DNA"/>
</dbReference>
<dbReference type="KEGG" id="alf:CFBP5473_00020"/>
<evidence type="ECO:0000313" key="2">
    <source>
        <dbReference type="EMBL" id="QCI96450.1"/>
    </source>
</evidence>
<dbReference type="RefSeq" id="WP_027674487.1">
    <property type="nucleotide sequence ID" value="NZ_CP039691.1"/>
</dbReference>
<evidence type="ECO:0008006" key="6">
    <source>
        <dbReference type="Google" id="ProtNLM"/>
    </source>
</evidence>
<keyword evidence="1" id="KW-0812">Transmembrane</keyword>
<protein>
    <recommendedName>
        <fullName evidence="6">DUF2975 domain-containing protein</fullName>
    </recommendedName>
</protein>
<evidence type="ECO:0000313" key="5">
    <source>
        <dbReference type="Proteomes" id="UP000826513"/>
    </source>
</evidence>
<dbReference type="Proteomes" id="UP000298545">
    <property type="component" value="Chromosome circular"/>
</dbReference>
<gene>
    <name evidence="2" type="ORF">CFBP5473_00020</name>
    <name evidence="3" type="ORF">J5285_05365</name>
</gene>
<dbReference type="STRING" id="1367849.GCA_000518585_01662"/>
<feature type="transmembrane region" description="Helical" evidence="1">
    <location>
        <begin position="104"/>
        <end position="125"/>
    </location>
</feature>
<name>A0A4D7DXI7_9HYPH</name>
<keyword evidence="5" id="KW-1185">Reference proteome</keyword>